<feature type="transmembrane region" description="Helical" evidence="1">
    <location>
        <begin position="156"/>
        <end position="175"/>
    </location>
</feature>
<gene>
    <name evidence="2" type="ORF">STPYR_10613</name>
</gene>
<feature type="transmembrane region" description="Helical" evidence="1">
    <location>
        <begin position="125"/>
        <end position="144"/>
    </location>
</feature>
<sequence length="200" mass="20981">MDDHGMAMNFSGAMRWSGSASALAWLAAVVGFGARLPGYDQMRHPVALLGAHGVPGAMPFNLLGFMLPGVLAAMAALGLAQRLPAGAGWPLRLGVQMQMVAALAFIGMGLLPLDAGDVDGPASGLHASMWMLWALAFMLGAMLLSRGRAQPGWRRVAIPGWLVGMLVFVLGFVLGGPLAQRLLFLLWGLWLALLPAGRGE</sequence>
<dbReference type="EMBL" id="FLTS01000001">
    <property type="protein sequence ID" value="SBV35683.1"/>
    <property type="molecule type" value="Genomic_DNA"/>
</dbReference>
<evidence type="ECO:0000256" key="1">
    <source>
        <dbReference type="SAM" id="Phobius"/>
    </source>
</evidence>
<dbReference type="InterPro" id="IPR009339">
    <property type="entry name" value="DUF998"/>
</dbReference>
<keyword evidence="1" id="KW-0472">Membrane</keyword>
<reference evidence="2" key="1">
    <citation type="submission" date="2016-03" db="EMBL/GenBank/DDBJ databases">
        <authorList>
            <person name="Ploux O."/>
        </authorList>
    </citation>
    <scope>NUCLEOTIDE SEQUENCE</scope>
    <source>
        <strain evidence="2">UC10</strain>
    </source>
</reference>
<feature type="transmembrane region" description="Helical" evidence="1">
    <location>
        <begin position="91"/>
        <end position="113"/>
    </location>
</feature>
<organism evidence="2">
    <name type="scientific">uncultured Stenotrophomonas sp</name>
    <dbReference type="NCBI Taxonomy" id="165438"/>
    <lineage>
        <taxon>Bacteria</taxon>
        <taxon>Pseudomonadati</taxon>
        <taxon>Pseudomonadota</taxon>
        <taxon>Gammaproteobacteria</taxon>
        <taxon>Lysobacterales</taxon>
        <taxon>Lysobacteraceae</taxon>
        <taxon>Stenotrophomonas</taxon>
        <taxon>environmental samples</taxon>
    </lineage>
</organism>
<dbReference type="AlphaFoldDB" id="A0A1Y5Q0B0"/>
<accession>A0A1Y5Q0B0</accession>
<keyword evidence="1" id="KW-1133">Transmembrane helix</keyword>
<proteinExistence type="predicted"/>
<feature type="transmembrane region" description="Helical" evidence="1">
    <location>
        <begin position="57"/>
        <end position="79"/>
    </location>
</feature>
<keyword evidence="1 2" id="KW-0812">Transmembrane</keyword>
<dbReference type="Pfam" id="PF06197">
    <property type="entry name" value="DUF998"/>
    <property type="match status" value="1"/>
</dbReference>
<evidence type="ECO:0000313" key="2">
    <source>
        <dbReference type="EMBL" id="SBV35683.1"/>
    </source>
</evidence>
<protein>
    <submittedName>
        <fullName evidence="2">Putative transmembrane protein</fullName>
    </submittedName>
</protein>
<name>A0A1Y5Q0B0_9GAMM</name>